<name>A0A6C0B7Q5_9ZZZZ</name>
<sequence length="411" mass="47684">MTTKLIDILDKYRDKQNIKYKEFSVLLNAIEHDYLETGLFNDYFLGKNLANDLGPFDNIAMLKNSYNIWKSTHEFDMSLNELLSLPSEVINKTKVQIDTEINTLSDLLDIIEKYECKADIEYNIDVKLLHNIKSELTQLNNMIGMENVKKSVLDQLIYFMQDLHINKKTSEYKHTVIAGPPGTGKTEVAKIIGAMYSKVGILKKNHFKKVTRSDLIAGYLGQTAIKTRKVIDECIGGVLFIDEAYSLANETDIDIFSKECIDTLCEALSDQKDNLMVIIAGYETELQNTFFKANRGLDSRFMWRFVMDDYTYKEMMAIFKKKVLDEGWEFLEENALKEIWFREKKDEFKNFGRDMEQLLSCVKIKHGRRVYGKSSDVKKKITIDDMNNGYLLFQQNQKKEKKSAVPYGVYI</sequence>
<proteinExistence type="inferred from homology"/>
<evidence type="ECO:0000256" key="2">
    <source>
        <dbReference type="ARBA" id="ARBA00022741"/>
    </source>
</evidence>
<dbReference type="AlphaFoldDB" id="A0A6C0B7Q5"/>
<dbReference type="EMBL" id="MN739092">
    <property type="protein sequence ID" value="QHS88072.1"/>
    <property type="molecule type" value="Genomic_DNA"/>
</dbReference>
<comment type="similarity">
    <text evidence="1">Belongs to the CbxX/CfxQ family.</text>
</comment>
<dbReference type="GO" id="GO:0005524">
    <property type="term" value="F:ATP binding"/>
    <property type="evidence" value="ECO:0007669"/>
    <property type="project" value="UniProtKB-KW"/>
</dbReference>
<dbReference type="InterPro" id="IPR000641">
    <property type="entry name" value="CbxX/CfxQ"/>
</dbReference>
<keyword evidence="2" id="KW-0547">Nucleotide-binding</keyword>
<dbReference type="SUPFAM" id="SSF52540">
    <property type="entry name" value="P-loop containing nucleoside triphosphate hydrolases"/>
    <property type="match status" value="1"/>
</dbReference>
<evidence type="ECO:0000259" key="4">
    <source>
        <dbReference type="SMART" id="SM00382"/>
    </source>
</evidence>
<reference evidence="5" key="1">
    <citation type="journal article" date="2020" name="Nature">
        <title>Giant virus diversity and host interactions through global metagenomics.</title>
        <authorList>
            <person name="Schulz F."/>
            <person name="Roux S."/>
            <person name="Paez-Espino D."/>
            <person name="Jungbluth S."/>
            <person name="Walsh D.A."/>
            <person name="Denef V.J."/>
            <person name="McMahon K.D."/>
            <person name="Konstantinidis K.T."/>
            <person name="Eloe-Fadrosh E.A."/>
            <person name="Kyrpides N.C."/>
            <person name="Woyke T."/>
        </authorList>
    </citation>
    <scope>NUCLEOTIDE SEQUENCE</scope>
    <source>
        <strain evidence="5">GVMAG-M-3300010158-13</strain>
    </source>
</reference>
<dbReference type="PRINTS" id="PR00819">
    <property type="entry name" value="CBXCFQXSUPER"/>
</dbReference>
<feature type="domain" description="AAA+ ATPase" evidence="4">
    <location>
        <begin position="171"/>
        <end position="290"/>
    </location>
</feature>
<dbReference type="InterPro" id="IPR003593">
    <property type="entry name" value="AAA+_ATPase"/>
</dbReference>
<dbReference type="PANTHER" id="PTHR43392:SF2">
    <property type="entry name" value="AAA-TYPE ATPASE FAMILY PROTEIN _ ANKYRIN REPEAT FAMILY PROTEIN"/>
    <property type="match status" value="1"/>
</dbReference>
<dbReference type="Pfam" id="PF00004">
    <property type="entry name" value="AAA"/>
    <property type="match status" value="1"/>
</dbReference>
<evidence type="ECO:0000256" key="1">
    <source>
        <dbReference type="ARBA" id="ARBA00010378"/>
    </source>
</evidence>
<protein>
    <recommendedName>
        <fullName evidence="4">AAA+ ATPase domain-containing protein</fullName>
    </recommendedName>
</protein>
<keyword evidence="3" id="KW-0067">ATP-binding</keyword>
<accession>A0A6C0B7Q5</accession>
<dbReference type="GO" id="GO:0016887">
    <property type="term" value="F:ATP hydrolysis activity"/>
    <property type="evidence" value="ECO:0007669"/>
    <property type="project" value="InterPro"/>
</dbReference>
<organism evidence="5">
    <name type="scientific">viral metagenome</name>
    <dbReference type="NCBI Taxonomy" id="1070528"/>
    <lineage>
        <taxon>unclassified sequences</taxon>
        <taxon>metagenomes</taxon>
        <taxon>organismal metagenomes</taxon>
    </lineage>
</organism>
<dbReference type="Gene3D" id="3.40.50.300">
    <property type="entry name" value="P-loop containing nucleotide triphosphate hydrolases"/>
    <property type="match status" value="1"/>
</dbReference>
<dbReference type="InterPro" id="IPR027417">
    <property type="entry name" value="P-loop_NTPase"/>
</dbReference>
<dbReference type="SMART" id="SM00382">
    <property type="entry name" value="AAA"/>
    <property type="match status" value="1"/>
</dbReference>
<dbReference type="InterPro" id="IPR050773">
    <property type="entry name" value="CbxX/CfxQ_RuBisCO_ESX"/>
</dbReference>
<evidence type="ECO:0000313" key="5">
    <source>
        <dbReference type="EMBL" id="QHS88072.1"/>
    </source>
</evidence>
<dbReference type="FunFam" id="3.40.50.300:FF:000216">
    <property type="entry name" value="Type VII secretion ATPase EccA"/>
    <property type="match status" value="1"/>
</dbReference>
<dbReference type="PANTHER" id="PTHR43392">
    <property type="entry name" value="AAA-TYPE ATPASE FAMILY PROTEIN / ANKYRIN REPEAT FAMILY PROTEIN"/>
    <property type="match status" value="1"/>
</dbReference>
<evidence type="ECO:0000256" key="3">
    <source>
        <dbReference type="ARBA" id="ARBA00022840"/>
    </source>
</evidence>
<dbReference type="InterPro" id="IPR003959">
    <property type="entry name" value="ATPase_AAA_core"/>
</dbReference>